<evidence type="ECO:0000256" key="1">
    <source>
        <dbReference type="ARBA" id="ARBA00007637"/>
    </source>
</evidence>
<dbReference type="PROSITE" id="PS00061">
    <property type="entry name" value="ADH_SHORT"/>
    <property type="match status" value="1"/>
</dbReference>
<comment type="similarity">
    <text evidence="1">Belongs to the NAD(P)-dependent epimerase/dehydratase family.</text>
</comment>
<evidence type="ECO:0000259" key="2">
    <source>
        <dbReference type="Pfam" id="PF01370"/>
    </source>
</evidence>
<dbReference type="Gene3D" id="3.90.25.10">
    <property type="entry name" value="UDP-galactose 4-epimerase, domain 1"/>
    <property type="match status" value="1"/>
</dbReference>
<dbReference type="SUPFAM" id="SSF51735">
    <property type="entry name" value="NAD(P)-binding Rossmann-fold domains"/>
    <property type="match status" value="1"/>
</dbReference>
<dbReference type="InterPro" id="IPR001509">
    <property type="entry name" value="Epimerase_deHydtase"/>
</dbReference>
<feature type="domain" description="NAD-dependent epimerase/dehydratase" evidence="2">
    <location>
        <begin position="7"/>
        <end position="228"/>
    </location>
</feature>
<organism evidence="3 4">
    <name type="scientific">Streptomyces goshikiensis</name>
    <dbReference type="NCBI Taxonomy" id="1942"/>
    <lineage>
        <taxon>Bacteria</taxon>
        <taxon>Bacillati</taxon>
        <taxon>Actinomycetota</taxon>
        <taxon>Actinomycetes</taxon>
        <taxon>Kitasatosporales</taxon>
        <taxon>Streptomycetaceae</taxon>
        <taxon>Streptomyces</taxon>
    </lineage>
</organism>
<dbReference type="EMBL" id="CP108057">
    <property type="protein sequence ID" value="WUO44343.1"/>
    <property type="molecule type" value="Genomic_DNA"/>
</dbReference>
<sequence length="318" mass="33186">MNAGLRVLVTGGAGFIGHHLVRTLLERPEIGRITVVDDYSTGTRDNLAPLSRDVDVREGSVLDGDLMQRAAAGTDVVVHLAAVPSVPRSLADPARSNAVNVTGTLTVLEAARATGGPLVIAASSSSVYGSRPRLPQREDAIPSPASPYAVTKLAGEGYCAAYARCFALPVLPLRFFNVYGPGQLPGHAYAAVIPKMLAAALSGREFTLHGDGTQTRDFTYVATVCQVLADATAGRVTHDGPVNLAFGTRTSLTDLADLAGDIVGSPVPVRAAPPRPGDVAHSQADPALLRSLFPKAEPVGLRQGLEATVAWHRARPRA</sequence>
<reference evidence="3" key="1">
    <citation type="submission" date="2022-10" db="EMBL/GenBank/DDBJ databases">
        <title>The complete genomes of actinobacterial strains from the NBC collection.</title>
        <authorList>
            <person name="Joergensen T.S."/>
            <person name="Alvarez Arevalo M."/>
            <person name="Sterndorff E.B."/>
            <person name="Faurdal D."/>
            <person name="Vuksanovic O."/>
            <person name="Mourched A.-S."/>
            <person name="Charusanti P."/>
            <person name="Shaw S."/>
            <person name="Blin K."/>
            <person name="Weber T."/>
        </authorList>
    </citation>
    <scope>NUCLEOTIDE SEQUENCE</scope>
    <source>
        <strain evidence="3">NBC_00283</strain>
    </source>
</reference>
<protein>
    <submittedName>
        <fullName evidence="3">NAD-dependent epimerase/dehydratase family protein</fullName>
    </submittedName>
</protein>
<evidence type="ECO:0000313" key="4">
    <source>
        <dbReference type="Proteomes" id="UP001432075"/>
    </source>
</evidence>
<dbReference type="InterPro" id="IPR020904">
    <property type="entry name" value="Sc_DH/Rdtase_CS"/>
</dbReference>
<name>A0ABZ1RCQ7_9ACTN</name>
<dbReference type="RefSeq" id="WP_328774801.1">
    <property type="nucleotide sequence ID" value="NZ_CP108057.1"/>
</dbReference>
<dbReference type="InterPro" id="IPR036291">
    <property type="entry name" value="NAD(P)-bd_dom_sf"/>
</dbReference>
<dbReference type="Proteomes" id="UP001432075">
    <property type="component" value="Chromosome"/>
</dbReference>
<proteinExistence type="inferred from homology"/>
<evidence type="ECO:0000313" key="3">
    <source>
        <dbReference type="EMBL" id="WUO44343.1"/>
    </source>
</evidence>
<dbReference type="Gene3D" id="3.40.50.720">
    <property type="entry name" value="NAD(P)-binding Rossmann-like Domain"/>
    <property type="match status" value="1"/>
</dbReference>
<accession>A0ABZ1RCQ7</accession>
<dbReference type="Pfam" id="PF01370">
    <property type="entry name" value="Epimerase"/>
    <property type="match status" value="1"/>
</dbReference>
<gene>
    <name evidence="3" type="ORF">OHU17_00085</name>
</gene>
<keyword evidence="4" id="KW-1185">Reference proteome</keyword>
<dbReference type="PANTHER" id="PTHR43000">
    <property type="entry name" value="DTDP-D-GLUCOSE 4,6-DEHYDRATASE-RELATED"/>
    <property type="match status" value="1"/>
</dbReference>